<dbReference type="SUPFAM" id="SSF52029">
    <property type="entry name" value="GroEL apical domain-like"/>
    <property type="match status" value="1"/>
</dbReference>
<dbReference type="Gene3D" id="3.50.7.10">
    <property type="entry name" value="GroEL"/>
    <property type="match status" value="1"/>
</dbReference>
<dbReference type="SUPFAM" id="SSF52540">
    <property type="entry name" value="P-loop containing nucleoside triphosphate hydrolases"/>
    <property type="match status" value="1"/>
</dbReference>
<dbReference type="InterPro" id="IPR027409">
    <property type="entry name" value="GroEL-like_apical_dom_sf"/>
</dbReference>
<dbReference type="PANTHER" id="PTHR45980:SF18">
    <property type="entry name" value="PROTEASE DO-LIKE 9"/>
    <property type="match status" value="1"/>
</dbReference>
<dbReference type="EMBL" id="QGNW01001231">
    <property type="protein sequence ID" value="RVW49166.1"/>
    <property type="molecule type" value="Genomic_DNA"/>
</dbReference>
<dbReference type="SUPFAM" id="SSF54849">
    <property type="entry name" value="GroEL-intermediate domain like"/>
    <property type="match status" value="1"/>
</dbReference>
<dbReference type="InterPro" id="IPR027413">
    <property type="entry name" value="GROEL-like_equatorial_sf"/>
</dbReference>
<dbReference type="InterPro" id="IPR002423">
    <property type="entry name" value="Cpn60/GroEL/TCP-1"/>
</dbReference>
<dbReference type="Pfam" id="PF00118">
    <property type="entry name" value="Cpn60_TCP1"/>
    <property type="match status" value="1"/>
</dbReference>
<dbReference type="Gene3D" id="3.30.260.10">
    <property type="entry name" value="TCP-1-like chaperonin intermediate domain"/>
    <property type="match status" value="1"/>
</dbReference>
<sequence length="389" mass="43100">MPSPSDKLIHTHLIYPAVITLISPPCISVKLKKYGSDIKYLATVPAIVTECGIVLLTVNDDEFRDGVKPVEFENSPTLKDAVTIAEYLIRYDVTPVRSGVASRTEELLYVHGSTEHLDLQIDVDFLPGVNAIRRLRKAANNRITKACGAVVVNRPDGLQESDVGTRVGIFEVKKIRDEFFALENECIDPKTYTVLLRGASKVHLHGLERNLLDAMSGARNIIKIPKLVPGGVLQEISSNCGQTESKYTESNNSDASCVKSPINVPSAKESVLLYSFLKKNLSKKVMVFFSSCDSVKCHSELLGHIQVDRLDIHGKQKQQKQTSTFFDFCKVKKGILLCTDVDWMRQKVSKVESDRGTHSCLACLVTSGPHATYCSITFVLKMISQIPFL</sequence>
<protein>
    <submittedName>
        <fullName evidence="1">T-complex protein 1 subunit gamma</fullName>
    </submittedName>
</protein>
<dbReference type="PANTHER" id="PTHR45980">
    <property type="match status" value="1"/>
</dbReference>
<name>A0A438EN51_VITVI</name>
<proteinExistence type="predicted"/>
<dbReference type="Gene3D" id="3.40.50.300">
    <property type="entry name" value="P-loop containing nucleotide triphosphate hydrolases"/>
    <property type="match status" value="1"/>
</dbReference>
<dbReference type="AlphaFoldDB" id="A0A438EN51"/>
<reference evidence="1 2" key="1">
    <citation type="journal article" date="2018" name="PLoS Genet.">
        <title>Population sequencing reveals clonal diversity and ancestral inbreeding in the grapevine cultivar Chardonnay.</title>
        <authorList>
            <person name="Roach M.J."/>
            <person name="Johnson D.L."/>
            <person name="Bohlmann J."/>
            <person name="van Vuuren H.J."/>
            <person name="Jones S.J."/>
            <person name="Pretorius I.S."/>
            <person name="Schmidt S.A."/>
            <person name="Borneman A.R."/>
        </authorList>
    </citation>
    <scope>NUCLEOTIDE SEQUENCE [LARGE SCALE GENOMIC DNA]</scope>
    <source>
        <strain evidence="2">cv. Chardonnay</strain>
        <tissue evidence="1">Leaf</tissue>
    </source>
</reference>
<dbReference type="Proteomes" id="UP000288805">
    <property type="component" value="Unassembled WGS sequence"/>
</dbReference>
<dbReference type="InterPro" id="IPR027410">
    <property type="entry name" value="TCP-1-like_intermed_sf"/>
</dbReference>
<dbReference type="GO" id="GO:0005524">
    <property type="term" value="F:ATP binding"/>
    <property type="evidence" value="ECO:0007669"/>
    <property type="project" value="InterPro"/>
</dbReference>
<dbReference type="Gene3D" id="1.10.560.10">
    <property type="entry name" value="GroEL-like equatorial domain"/>
    <property type="match status" value="1"/>
</dbReference>
<dbReference type="InterPro" id="IPR027417">
    <property type="entry name" value="P-loop_NTPase"/>
</dbReference>
<gene>
    <name evidence="1" type="primary">CCT3_3</name>
    <name evidence="1" type="ORF">CK203_087490</name>
</gene>
<evidence type="ECO:0000313" key="2">
    <source>
        <dbReference type="Proteomes" id="UP000288805"/>
    </source>
</evidence>
<organism evidence="1 2">
    <name type="scientific">Vitis vinifera</name>
    <name type="common">Grape</name>
    <dbReference type="NCBI Taxonomy" id="29760"/>
    <lineage>
        <taxon>Eukaryota</taxon>
        <taxon>Viridiplantae</taxon>
        <taxon>Streptophyta</taxon>
        <taxon>Embryophyta</taxon>
        <taxon>Tracheophyta</taxon>
        <taxon>Spermatophyta</taxon>
        <taxon>Magnoliopsida</taxon>
        <taxon>eudicotyledons</taxon>
        <taxon>Gunneridae</taxon>
        <taxon>Pentapetalae</taxon>
        <taxon>rosids</taxon>
        <taxon>Vitales</taxon>
        <taxon>Vitaceae</taxon>
        <taxon>Viteae</taxon>
        <taxon>Vitis</taxon>
    </lineage>
</organism>
<evidence type="ECO:0000313" key="1">
    <source>
        <dbReference type="EMBL" id="RVW49166.1"/>
    </source>
</evidence>
<comment type="caution">
    <text evidence="1">The sequence shown here is derived from an EMBL/GenBank/DDBJ whole genome shotgun (WGS) entry which is preliminary data.</text>
</comment>
<accession>A0A438EN51</accession>